<accession>A0ABR8DWB1</accession>
<dbReference type="Proteomes" id="UP000623440">
    <property type="component" value="Unassembled WGS sequence"/>
</dbReference>
<dbReference type="SUPFAM" id="SSF109709">
    <property type="entry name" value="KorB DNA-binding domain-like"/>
    <property type="match status" value="1"/>
</dbReference>
<dbReference type="SUPFAM" id="SSF110849">
    <property type="entry name" value="ParB/Sulfiredoxin"/>
    <property type="match status" value="1"/>
</dbReference>
<evidence type="ECO:0000259" key="3">
    <source>
        <dbReference type="SMART" id="SM00470"/>
    </source>
</evidence>
<dbReference type="Pfam" id="PF17762">
    <property type="entry name" value="HTH_ParB"/>
    <property type="match status" value="1"/>
</dbReference>
<reference evidence="4 5" key="1">
    <citation type="journal article" date="2020" name="ISME J.">
        <title>Comparative genomics reveals insights into cyanobacterial evolution and habitat adaptation.</title>
        <authorList>
            <person name="Chen M.Y."/>
            <person name="Teng W.K."/>
            <person name="Zhao L."/>
            <person name="Hu C.X."/>
            <person name="Zhou Y.K."/>
            <person name="Han B.P."/>
            <person name="Song L.R."/>
            <person name="Shu W.S."/>
        </authorList>
    </citation>
    <scope>NUCLEOTIDE SEQUENCE [LARGE SCALE GENOMIC DNA]</scope>
    <source>
        <strain evidence="4 5">FACHB-838</strain>
    </source>
</reference>
<dbReference type="InterPro" id="IPR036086">
    <property type="entry name" value="ParB/Sulfiredoxin_sf"/>
</dbReference>
<feature type="compositionally biased region" description="Polar residues" evidence="2">
    <location>
        <begin position="208"/>
        <end position="222"/>
    </location>
</feature>
<evidence type="ECO:0000313" key="4">
    <source>
        <dbReference type="EMBL" id="MBD2533172.1"/>
    </source>
</evidence>
<dbReference type="CDD" id="cd16393">
    <property type="entry name" value="SPO0J_N"/>
    <property type="match status" value="1"/>
</dbReference>
<dbReference type="Gene3D" id="1.10.10.2830">
    <property type="match status" value="2"/>
</dbReference>
<comment type="similarity">
    <text evidence="1">Belongs to the ParB family.</text>
</comment>
<dbReference type="InterPro" id="IPR050336">
    <property type="entry name" value="Chromosome_partition/occlusion"/>
</dbReference>
<evidence type="ECO:0000256" key="1">
    <source>
        <dbReference type="ARBA" id="ARBA00006295"/>
    </source>
</evidence>
<protein>
    <submittedName>
        <fullName evidence="4">ParB/RepB/Spo0J family partition protein</fullName>
    </submittedName>
</protein>
<dbReference type="SMART" id="SM00470">
    <property type="entry name" value="ParB"/>
    <property type="match status" value="1"/>
</dbReference>
<keyword evidence="5" id="KW-1185">Reference proteome</keyword>
<sequence length="384" mass="43166">MRRKQTDKPFGGQITTPPPAPWLSSPDTESPAATETTIKLSDIVLPQHQPRRYFDPQALKELVSSVKQHGILQPLLVRPLGGGKYELVAGERRYRAGQEAKLEVAPVVVRELTDDQAFQLALIENLQREDLNPVEETEGILHLLGIRLHCDVEAVKSLLYRMKNAHSKGEQPSKSSLNESSKNVFPNSDNPQSLDNISDQLAEKNESSKNVSPNPDNPQSLDDVSDHLADETESSKNVSPNLDEEQSNTVQQVFESLGLMNWLSFITTRLPLLNLPEEILTALRGGKLEYTKAQVLARVKNNEIRKKLLSEAIANYWSLSQIKEKIAAWTDDEQASSSKGSNQIPDRLQNITQRIKKRQLWKEPRKQKQLVNLLNKLEALLGDE</sequence>
<feature type="domain" description="ParB-like N-terminal" evidence="3">
    <location>
        <begin position="36"/>
        <end position="126"/>
    </location>
</feature>
<feature type="region of interest" description="Disordered" evidence="2">
    <location>
        <begin position="1"/>
        <end position="32"/>
    </location>
</feature>
<dbReference type="InterPro" id="IPR041468">
    <property type="entry name" value="HTH_ParB/Spo0J"/>
</dbReference>
<feature type="compositionally biased region" description="Polar residues" evidence="2">
    <location>
        <begin position="170"/>
        <end position="199"/>
    </location>
</feature>
<dbReference type="Pfam" id="PF02195">
    <property type="entry name" value="ParB_N"/>
    <property type="match status" value="1"/>
</dbReference>
<dbReference type="EMBL" id="JACJSI010000084">
    <property type="protein sequence ID" value="MBD2533172.1"/>
    <property type="molecule type" value="Genomic_DNA"/>
</dbReference>
<name>A0ABR8DWB1_9NOSO</name>
<comment type="caution">
    <text evidence="4">The sequence shown here is derived from an EMBL/GenBank/DDBJ whole genome shotgun (WGS) entry which is preliminary data.</text>
</comment>
<gene>
    <name evidence="4" type="ORF">H6G97_27815</name>
</gene>
<dbReference type="NCBIfam" id="TIGR00180">
    <property type="entry name" value="parB_part"/>
    <property type="match status" value="1"/>
</dbReference>
<feature type="region of interest" description="Disordered" evidence="2">
    <location>
        <begin position="166"/>
        <end position="247"/>
    </location>
</feature>
<evidence type="ECO:0000256" key="2">
    <source>
        <dbReference type="SAM" id="MobiDB-lite"/>
    </source>
</evidence>
<organism evidence="4 5">
    <name type="scientific">Nostoc flagelliforme FACHB-838</name>
    <dbReference type="NCBI Taxonomy" id="2692904"/>
    <lineage>
        <taxon>Bacteria</taxon>
        <taxon>Bacillati</taxon>
        <taxon>Cyanobacteriota</taxon>
        <taxon>Cyanophyceae</taxon>
        <taxon>Nostocales</taxon>
        <taxon>Nostocaceae</taxon>
        <taxon>Nostoc</taxon>
    </lineage>
</organism>
<proteinExistence type="inferred from homology"/>
<dbReference type="PANTHER" id="PTHR33375">
    <property type="entry name" value="CHROMOSOME-PARTITIONING PROTEIN PARB-RELATED"/>
    <property type="match status" value="1"/>
</dbReference>
<evidence type="ECO:0000313" key="5">
    <source>
        <dbReference type="Proteomes" id="UP000623440"/>
    </source>
</evidence>
<dbReference type="InterPro" id="IPR004437">
    <property type="entry name" value="ParB/RepB/Spo0J"/>
</dbReference>
<dbReference type="PANTHER" id="PTHR33375:SF7">
    <property type="entry name" value="CHROMOSOME 2-PARTITIONING PROTEIN PARB-RELATED"/>
    <property type="match status" value="1"/>
</dbReference>
<dbReference type="Gene3D" id="3.90.1530.30">
    <property type="match status" value="1"/>
</dbReference>
<feature type="compositionally biased region" description="Basic and acidic residues" evidence="2">
    <location>
        <begin position="224"/>
        <end position="234"/>
    </location>
</feature>
<dbReference type="InterPro" id="IPR003115">
    <property type="entry name" value="ParB_N"/>
</dbReference>